<dbReference type="SUPFAM" id="SSF53474">
    <property type="entry name" value="alpha/beta-Hydrolases"/>
    <property type="match status" value="1"/>
</dbReference>
<dbReference type="PRINTS" id="PR00111">
    <property type="entry name" value="ABHYDROLASE"/>
</dbReference>
<reference evidence="5 7" key="2">
    <citation type="submission" date="2016-11" db="EMBL/GenBank/DDBJ databases">
        <authorList>
            <person name="Jaros S."/>
            <person name="Januszkiewicz K."/>
            <person name="Wedrychowicz H."/>
        </authorList>
    </citation>
    <scope>NUCLEOTIDE SEQUENCE [LARGE SCALE GENOMIC DNA]</scope>
    <source>
        <strain evidence="5 7">DSM 17137</strain>
    </source>
</reference>
<feature type="domain" description="AB hydrolase-1" evidence="2">
    <location>
        <begin position="24"/>
        <end position="252"/>
    </location>
</feature>
<dbReference type="RefSeq" id="WP_046136303.1">
    <property type="nucleotide sequence ID" value="NZ_FQVC01000007.1"/>
</dbReference>
<sequence length="264" mass="28255">MSFVQIGGLTLHYRVQGRSDAPALVLVNSLGTDARIWDDVIALLGARYRIVSYDKRGHGLSDAPEGDYSLDQHIDDLEGLLDHLQIEQLALCGVSVGGQIAQGFAIRHPERLTALVLCDTAARLGSAEMWNARIAAVRAGGLDAIADAVMERWFTPAFRRERPAELAGWRNLLLAMPVAGYAGTCAALRDADLTDAVGAITTPTLVVCGSQDLSTPPELVLATAQLIPNSRFELIAGAGHIPSIEQFQALAALMQSFFDEVSHG</sequence>
<dbReference type="PATRIC" id="fig|1121477.3.peg.4386"/>
<evidence type="ECO:0000313" key="4">
    <source>
        <dbReference type="EMBL" id="KKB82620.1"/>
    </source>
</evidence>
<dbReference type="Pfam" id="PF12697">
    <property type="entry name" value="Abhydrolase_6"/>
    <property type="match status" value="1"/>
</dbReference>
<dbReference type="InterPro" id="IPR000073">
    <property type="entry name" value="AB_hydrolase_1"/>
</dbReference>
<organism evidence="4 6">
    <name type="scientific">Devosia limi DSM 17137</name>
    <dbReference type="NCBI Taxonomy" id="1121477"/>
    <lineage>
        <taxon>Bacteria</taxon>
        <taxon>Pseudomonadati</taxon>
        <taxon>Pseudomonadota</taxon>
        <taxon>Alphaproteobacteria</taxon>
        <taxon>Hyphomicrobiales</taxon>
        <taxon>Devosiaceae</taxon>
        <taxon>Devosia</taxon>
    </lineage>
</organism>
<dbReference type="EMBL" id="LAJF01000096">
    <property type="protein sequence ID" value="KKB82605.1"/>
    <property type="molecule type" value="Genomic_DNA"/>
</dbReference>
<proteinExistence type="predicted"/>
<keyword evidence="1" id="KW-0378">Hydrolase</keyword>
<evidence type="ECO:0000259" key="2">
    <source>
        <dbReference type="Pfam" id="PF12697"/>
    </source>
</evidence>
<dbReference type="PANTHER" id="PTHR43798">
    <property type="entry name" value="MONOACYLGLYCEROL LIPASE"/>
    <property type="match status" value="1"/>
</dbReference>
<dbReference type="Proteomes" id="UP000033608">
    <property type="component" value="Unassembled WGS sequence"/>
</dbReference>
<dbReference type="InterPro" id="IPR026968">
    <property type="entry name" value="PcaD/CatD"/>
</dbReference>
<evidence type="ECO:0000313" key="7">
    <source>
        <dbReference type="Proteomes" id="UP000184533"/>
    </source>
</evidence>
<reference evidence="4 6" key="1">
    <citation type="submission" date="2015-03" db="EMBL/GenBank/DDBJ databases">
        <authorList>
            <person name="Hassan Y.I."/>
            <person name="Lepp D."/>
            <person name="Zhou T."/>
        </authorList>
    </citation>
    <scope>NUCLEOTIDE SEQUENCE [LARGE SCALE GENOMIC DNA]</scope>
    <source>
        <strain evidence="4 6">DSM 17137</strain>
    </source>
</reference>
<keyword evidence="6" id="KW-1185">Reference proteome</keyword>
<accession>A0A0F5LK15</accession>
<dbReference type="STRING" id="1121477.SAMN02745223_02559"/>
<dbReference type="Proteomes" id="UP000184533">
    <property type="component" value="Unassembled WGS sequence"/>
</dbReference>
<dbReference type="InterPro" id="IPR029058">
    <property type="entry name" value="AB_hydrolase_fold"/>
</dbReference>
<dbReference type="PANTHER" id="PTHR43798:SF31">
    <property type="entry name" value="AB HYDROLASE SUPERFAMILY PROTEIN YCLE"/>
    <property type="match status" value="1"/>
</dbReference>
<protein>
    <submittedName>
        <fullName evidence="4">3-oxoadipate enol-lactonase</fullName>
    </submittedName>
</protein>
<dbReference type="EMBL" id="FQVC01000007">
    <property type="protein sequence ID" value="SHF40798.1"/>
    <property type="molecule type" value="Genomic_DNA"/>
</dbReference>
<evidence type="ECO:0000313" key="6">
    <source>
        <dbReference type="Proteomes" id="UP000033608"/>
    </source>
</evidence>
<dbReference type="EMBL" id="LAJF01000096">
    <property type="protein sequence ID" value="KKB82620.1"/>
    <property type="molecule type" value="Genomic_DNA"/>
</dbReference>
<dbReference type="AlphaFoldDB" id="A0A0F5LK15"/>
<dbReference type="GO" id="GO:0047570">
    <property type="term" value="F:3-oxoadipate enol-lactonase activity"/>
    <property type="evidence" value="ECO:0007669"/>
    <property type="project" value="InterPro"/>
</dbReference>
<dbReference type="OrthoDB" id="9793083at2"/>
<name>A0A0F5LK15_9HYPH</name>
<dbReference type="NCBIfam" id="TIGR02427">
    <property type="entry name" value="protocat_pcaD"/>
    <property type="match status" value="1"/>
</dbReference>
<dbReference type="GO" id="GO:0016020">
    <property type="term" value="C:membrane"/>
    <property type="evidence" value="ECO:0007669"/>
    <property type="project" value="TreeGrafter"/>
</dbReference>
<dbReference type="InterPro" id="IPR050266">
    <property type="entry name" value="AB_hydrolase_sf"/>
</dbReference>
<evidence type="ECO:0000313" key="5">
    <source>
        <dbReference type="EMBL" id="SHF40798.1"/>
    </source>
</evidence>
<dbReference type="Gene3D" id="3.40.50.1820">
    <property type="entry name" value="alpha/beta hydrolase"/>
    <property type="match status" value="1"/>
</dbReference>
<evidence type="ECO:0000313" key="3">
    <source>
        <dbReference type="EMBL" id="KKB82605.1"/>
    </source>
</evidence>
<dbReference type="GO" id="GO:0042952">
    <property type="term" value="P:beta-ketoadipate pathway"/>
    <property type="evidence" value="ECO:0007669"/>
    <property type="project" value="InterPro"/>
</dbReference>
<gene>
    <name evidence="5" type="ORF">SAMN02745223_02559</name>
    <name evidence="3" type="ORF">VW29_16065</name>
    <name evidence="4" type="ORF">VW29_16150</name>
</gene>
<evidence type="ECO:0000256" key="1">
    <source>
        <dbReference type="ARBA" id="ARBA00022801"/>
    </source>
</evidence>